<keyword evidence="5" id="KW-1185">Reference proteome</keyword>
<feature type="domain" description="Peptidase M20 dimerisation" evidence="3">
    <location>
        <begin position="280"/>
        <end position="386"/>
    </location>
</feature>
<evidence type="ECO:0000313" key="4">
    <source>
        <dbReference type="EMBL" id="AUV82511.1"/>
    </source>
</evidence>
<keyword evidence="1" id="KW-0479">Metal-binding</keyword>
<protein>
    <recommendedName>
        <fullName evidence="3">Peptidase M20 dimerisation domain-containing protein</fullName>
    </recommendedName>
</protein>
<dbReference type="Gene3D" id="3.40.630.10">
    <property type="entry name" value="Zn peptidases"/>
    <property type="match status" value="2"/>
</dbReference>
<dbReference type="GO" id="GO:0046872">
    <property type="term" value="F:metal ion binding"/>
    <property type="evidence" value="ECO:0007669"/>
    <property type="project" value="UniProtKB-KW"/>
</dbReference>
<gene>
    <name evidence="4" type="ORF">C2R22_13395</name>
</gene>
<keyword evidence="2" id="KW-0378">Hydrolase</keyword>
<accession>A0A2I8VKR5</accession>
<dbReference type="Pfam" id="PF01546">
    <property type="entry name" value="Peptidase_M20"/>
    <property type="match status" value="1"/>
</dbReference>
<dbReference type="PANTHER" id="PTHR43808">
    <property type="entry name" value="ACETYLORNITHINE DEACETYLASE"/>
    <property type="match status" value="1"/>
</dbReference>
<proteinExistence type="predicted"/>
<dbReference type="SUPFAM" id="SSF55031">
    <property type="entry name" value="Bacterial exopeptidase dimerisation domain"/>
    <property type="match status" value="1"/>
</dbReference>
<dbReference type="GO" id="GO:0016787">
    <property type="term" value="F:hydrolase activity"/>
    <property type="evidence" value="ECO:0007669"/>
    <property type="project" value="UniProtKB-KW"/>
</dbReference>
<dbReference type="SUPFAM" id="SSF53187">
    <property type="entry name" value="Zn-dependent exopeptidases"/>
    <property type="match status" value="1"/>
</dbReference>
<dbReference type="AlphaFoldDB" id="A0A2I8VKR5"/>
<dbReference type="InterPro" id="IPR036264">
    <property type="entry name" value="Bact_exopeptidase_dim_dom"/>
</dbReference>
<dbReference type="InterPro" id="IPR050072">
    <property type="entry name" value="Peptidase_M20A"/>
</dbReference>
<dbReference type="KEGG" id="srub:C2R22_13395"/>
<sequence length="526" mass="56261">MGQWKRIQTTDAPVRQRMNEGLTSTEQTVLDAGTEWIDANTDLLLSFLDALVGRPGLSGEEGVSDDPETPVGVLSDQLDATLDAPGFHVETQRIHPEHDYVDAPRENLYTIVNGAGDGGFVCTSHTDVVPAGDPTAWPNDDPFTVTEGTVHWRGGTTIDIELDGERYTREIREKMARVWRLRDRASAPVLVGRGVYDNKSSSVCLVGSLLGLQAALGATDTRLGGDLVHGHLVDEEVYQIGVKEMVGWHGGENWLGNRYDSLADFTAVVLEGSYGFVPVIGHRGLAWVVLEATGTAAHASTPELGTNAVLGMSRALVALEEGLPARLGEIFVDEDVLGRLTVAPGTTVVGGGVEAVEADSRRVERSGLNSVPDWCEATLDIRLPRWTDFPKGVDDICGRLVDRVESVAAEAAPDVTFDARVPDDNFFPPVALAGSTEAATDHPLVRTAATTTASRLGFDPGVDVAPGATDAAFLYHGTRIPTLVEYGPAGGLSHEALEYVERDQVVEGAKVMLELTLRELGIVDAE</sequence>
<dbReference type="EMBL" id="CP026309">
    <property type="protein sequence ID" value="AUV82511.1"/>
    <property type="molecule type" value="Genomic_DNA"/>
</dbReference>
<evidence type="ECO:0000313" key="5">
    <source>
        <dbReference type="Proteomes" id="UP000236584"/>
    </source>
</evidence>
<dbReference type="InterPro" id="IPR011650">
    <property type="entry name" value="Peptidase_M20_dimer"/>
</dbReference>
<organism evidence="4 5">
    <name type="scientific">Salinigranum rubrum</name>
    <dbReference type="NCBI Taxonomy" id="755307"/>
    <lineage>
        <taxon>Archaea</taxon>
        <taxon>Methanobacteriati</taxon>
        <taxon>Methanobacteriota</taxon>
        <taxon>Stenosarchaea group</taxon>
        <taxon>Halobacteria</taxon>
        <taxon>Halobacteriales</taxon>
        <taxon>Haloferacaceae</taxon>
        <taxon>Salinigranum</taxon>
    </lineage>
</organism>
<evidence type="ECO:0000256" key="2">
    <source>
        <dbReference type="ARBA" id="ARBA00022801"/>
    </source>
</evidence>
<name>A0A2I8VKR5_9EURY</name>
<dbReference type="InterPro" id="IPR002933">
    <property type="entry name" value="Peptidase_M20"/>
</dbReference>
<reference evidence="4 5" key="1">
    <citation type="submission" date="2018-01" db="EMBL/GenBank/DDBJ databases">
        <title>Complete genome sequence of Salinigranum rubrum GX10T, an extremely halophilic archaeon isolated from a marine solar saltern.</title>
        <authorList>
            <person name="Han S."/>
        </authorList>
    </citation>
    <scope>NUCLEOTIDE SEQUENCE [LARGE SCALE GENOMIC DNA]</scope>
    <source>
        <strain evidence="4 5">GX10</strain>
    </source>
</reference>
<dbReference type="Gene3D" id="3.30.70.360">
    <property type="match status" value="1"/>
</dbReference>
<dbReference type="Pfam" id="PF07687">
    <property type="entry name" value="M20_dimer"/>
    <property type="match status" value="1"/>
</dbReference>
<dbReference type="Proteomes" id="UP000236584">
    <property type="component" value="Chromosome"/>
</dbReference>
<evidence type="ECO:0000256" key="1">
    <source>
        <dbReference type="ARBA" id="ARBA00022723"/>
    </source>
</evidence>
<evidence type="ECO:0000259" key="3">
    <source>
        <dbReference type="Pfam" id="PF07687"/>
    </source>
</evidence>